<proteinExistence type="predicted"/>
<dbReference type="Proteomes" id="UP000308705">
    <property type="component" value="Unassembled WGS sequence"/>
</dbReference>
<comment type="caution">
    <text evidence="2">The sequence shown here is derived from an EMBL/GenBank/DDBJ whole genome shotgun (WGS) entry which is preliminary data.</text>
</comment>
<dbReference type="InterPro" id="IPR038081">
    <property type="entry name" value="CalX-like_sf"/>
</dbReference>
<keyword evidence="1" id="KW-0732">Signal</keyword>
<evidence type="ECO:0000313" key="3">
    <source>
        <dbReference type="Proteomes" id="UP000308705"/>
    </source>
</evidence>
<dbReference type="SUPFAM" id="SSF141072">
    <property type="entry name" value="CalX-like"/>
    <property type="match status" value="1"/>
</dbReference>
<organism evidence="2 3">
    <name type="scientific">Herbidospora galbida</name>
    <dbReference type="NCBI Taxonomy" id="2575442"/>
    <lineage>
        <taxon>Bacteria</taxon>
        <taxon>Bacillati</taxon>
        <taxon>Actinomycetota</taxon>
        <taxon>Actinomycetes</taxon>
        <taxon>Streptosporangiales</taxon>
        <taxon>Streptosporangiaceae</taxon>
        <taxon>Herbidospora</taxon>
    </lineage>
</organism>
<feature type="signal peptide" evidence="1">
    <location>
        <begin position="1"/>
        <end position="27"/>
    </location>
</feature>
<dbReference type="SUPFAM" id="SSF53474">
    <property type="entry name" value="alpha/beta-Hydrolases"/>
    <property type="match status" value="1"/>
</dbReference>
<dbReference type="EMBL" id="SZQA01000023">
    <property type="protein sequence ID" value="TKK86152.1"/>
    <property type="molecule type" value="Genomic_DNA"/>
</dbReference>
<dbReference type="RefSeq" id="WP_137249213.1">
    <property type="nucleotide sequence ID" value="NZ_SZQA01000023.1"/>
</dbReference>
<dbReference type="Gene3D" id="2.60.40.2030">
    <property type="match status" value="1"/>
</dbReference>
<gene>
    <name evidence="2" type="ORF">FDA94_23375</name>
</gene>
<protein>
    <recommendedName>
        <fullName evidence="4">Alpha/beta hydrolase</fullName>
    </recommendedName>
</protein>
<name>A0A4U3MCL7_9ACTN</name>
<dbReference type="Gene3D" id="3.40.50.1820">
    <property type="entry name" value="alpha/beta hydrolase"/>
    <property type="match status" value="1"/>
</dbReference>
<dbReference type="AlphaFoldDB" id="A0A4U3MCL7"/>
<evidence type="ECO:0000256" key="1">
    <source>
        <dbReference type="SAM" id="SignalP"/>
    </source>
</evidence>
<sequence length="911" mass="93327">MRHTLRGTAALMSLACVATFTAAPALAAAENDWTVDRVAGGYRVTVNLDEKLPMDSSAPSLLADGKVLGPATESADGKSLFLVTADPAVASADAITTDVLDEAPAARAQAAATLAEVQKTVLPDDPSTPGTFQVKEGVYDFGDQAVPLLNIGGIRGELTGKIYLPVSRERKPLVIFLHGRHTSCYGTGTANPNRWPCKPSPDSTSQRATIPSYIGYDLPARALASNGYAVVSISANAINSNDNQLAADYGAQARGQLVLDTLTMLENADDGDPVEYHDAFTGRDVTLAQALTGAVTPADLKRAFDFQNVGIMGHSRGGEGVVAAATLNDALPLYKQFGIKAVLPLAPVDYDRISLPNTVTATILPYCDGDVENLMGQHIVDDSRHGFDDSVLRSAVLAQGANHNFFNTIWTPGLFPAATGDDWSVGGTGANDPVCNPAASTTLRLTAPQQEKVGAVYMAGFFRLVLGDEKRFLPLFDGSSVSVPSIGFSDVTSAATQPAASRRDLATFEKPEANVSVTGEAALCSSMGGSGGLQIPQDQPFCATATNQAALPHWSPATWAFNIPSSPMMRLKSGTVTVAAGADLSGYEQLSVKIAADETVATATDVTITVTDGAGKTWSSPVSALNSRAVTRLPGSTSAWLKKIILQQVTVPLGTTGLNLKDISQVSFTGTGVYLSDLSAENRAVGARVPKQQIAVDVAPARVDEGSGPGTASIAVALSAPADHEVTGYVSVFGSATGRAGISMKKVVFAPGQTCVTVPAGILGDTVATSTASTSFKVSVTNTAGAVMGDGGFGTLTVREDDGEVTTPAYGKPGDACAEYAASLTPGNLIVTNAVVAGGSNPVKASGYRAGESVQFTLDGAVLGRAVADASGTVAFTAAIPAGTPAGKVTISGVGAGSGYTASAVSRVRAS</sequence>
<feature type="chain" id="PRO_5020210047" description="Alpha/beta hydrolase" evidence="1">
    <location>
        <begin position="28"/>
        <end position="911"/>
    </location>
</feature>
<evidence type="ECO:0000313" key="2">
    <source>
        <dbReference type="EMBL" id="TKK86152.1"/>
    </source>
</evidence>
<dbReference type="OrthoDB" id="6646510at2"/>
<reference evidence="2 3" key="1">
    <citation type="submission" date="2019-04" db="EMBL/GenBank/DDBJ databases">
        <title>Herbidospora sp. NEAU-GS14.nov., a novel actinomycete isolated from soil.</title>
        <authorList>
            <person name="Han L."/>
        </authorList>
    </citation>
    <scope>NUCLEOTIDE SEQUENCE [LARGE SCALE GENOMIC DNA]</scope>
    <source>
        <strain evidence="2 3">NEAU-GS14</strain>
    </source>
</reference>
<keyword evidence="3" id="KW-1185">Reference proteome</keyword>
<dbReference type="InterPro" id="IPR029058">
    <property type="entry name" value="AB_hydrolase_fold"/>
</dbReference>
<accession>A0A4U3MCL7</accession>
<evidence type="ECO:0008006" key="4">
    <source>
        <dbReference type="Google" id="ProtNLM"/>
    </source>
</evidence>